<keyword evidence="12" id="KW-1185">Reference proteome</keyword>
<evidence type="ECO:0000256" key="4">
    <source>
        <dbReference type="ARBA" id="ARBA00022643"/>
    </source>
</evidence>
<dbReference type="InterPro" id="IPR004338">
    <property type="entry name" value="NqrB/RnfD"/>
</dbReference>
<name>A0A226BXL3_9FIRM</name>
<feature type="transmembrane region" description="Helical" evidence="10">
    <location>
        <begin position="230"/>
        <end position="246"/>
    </location>
</feature>
<feature type="transmembrane region" description="Helical" evidence="10">
    <location>
        <begin position="207"/>
        <end position="224"/>
    </location>
</feature>
<keyword evidence="2" id="KW-0597">Phosphoprotein</keyword>
<evidence type="ECO:0000256" key="5">
    <source>
        <dbReference type="ARBA" id="ARBA00022692"/>
    </source>
</evidence>
<evidence type="ECO:0000256" key="8">
    <source>
        <dbReference type="ARBA" id="ARBA00022989"/>
    </source>
</evidence>
<keyword evidence="4" id="KW-0288">FMN</keyword>
<dbReference type="EMBL" id="NIQC01000013">
    <property type="protein sequence ID" value="OWZ83675.1"/>
    <property type="molecule type" value="Genomic_DNA"/>
</dbReference>
<keyword evidence="5 10" id="KW-0812">Transmembrane</keyword>
<dbReference type="NCBIfam" id="TIGR01946">
    <property type="entry name" value="rnfD"/>
    <property type="match status" value="1"/>
</dbReference>
<evidence type="ECO:0000256" key="7">
    <source>
        <dbReference type="ARBA" id="ARBA00022982"/>
    </source>
</evidence>
<dbReference type="GO" id="GO:0005886">
    <property type="term" value="C:plasma membrane"/>
    <property type="evidence" value="ECO:0007669"/>
    <property type="project" value="TreeGrafter"/>
</dbReference>
<evidence type="ECO:0000313" key="11">
    <source>
        <dbReference type="EMBL" id="OWZ83675.1"/>
    </source>
</evidence>
<dbReference type="GO" id="GO:0022900">
    <property type="term" value="P:electron transport chain"/>
    <property type="evidence" value="ECO:0007669"/>
    <property type="project" value="InterPro"/>
</dbReference>
<evidence type="ECO:0000256" key="1">
    <source>
        <dbReference type="ARBA" id="ARBA00022448"/>
    </source>
</evidence>
<evidence type="ECO:0000256" key="3">
    <source>
        <dbReference type="ARBA" id="ARBA00022630"/>
    </source>
</evidence>
<feature type="transmembrane region" description="Helical" evidence="10">
    <location>
        <begin position="71"/>
        <end position="89"/>
    </location>
</feature>
<gene>
    <name evidence="11" type="ORF">CDO51_06910</name>
</gene>
<dbReference type="Pfam" id="PF03116">
    <property type="entry name" value="NQR2_RnfD_RnfE"/>
    <property type="match status" value="1"/>
</dbReference>
<reference evidence="11 12" key="1">
    <citation type="submission" date="2017-06" db="EMBL/GenBank/DDBJ databases">
        <title>Draft Genome Sequence of Natranaerobius trueperi halophilic, alkalithermophilic bacteria from soda lakes.</title>
        <authorList>
            <person name="Zhao B."/>
        </authorList>
    </citation>
    <scope>NUCLEOTIDE SEQUENCE [LARGE SCALE GENOMIC DNA]</scope>
    <source>
        <strain evidence="11 12">DSM 18760</strain>
    </source>
</reference>
<evidence type="ECO:0000256" key="10">
    <source>
        <dbReference type="SAM" id="Phobius"/>
    </source>
</evidence>
<dbReference type="OrthoDB" id="9776359at2"/>
<organism evidence="11 12">
    <name type="scientific">Natranaerobius trueperi</name>
    <dbReference type="NCBI Taxonomy" id="759412"/>
    <lineage>
        <taxon>Bacteria</taxon>
        <taxon>Bacillati</taxon>
        <taxon>Bacillota</taxon>
        <taxon>Clostridia</taxon>
        <taxon>Natranaerobiales</taxon>
        <taxon>Natranaerobiaceae</taxon>
        <taxon>Natranaerobius</taxon>
    </lineage>
</organism>
<keyword evidence="8 10" id="KW-1133">Transmembrane helix</keyword>
<dbReference type="Proteomes" id="UP000214588">
    <property type="component" value="Unassembled WGS sequence"/>
</dbReference>
<keyword evidence="7" id="KW-0249">Electron transport</keyword>
<dbReference type="PANTHER" id="PTHR30578">
    <property type="entry name" value="ELECTRON TRANSPORT COMPLEX PROTEIN RNFD"/>
    <property type="match status" value="1"/>
</dbReference>
<protein>
    <submittedName>
        <fullName evidence="11">Electron transporter RnfD</fullName>
    </submittedName>
</protein>
<keyword evidence="9 10" id="KW-0472">Membrane</keyword>
<keyword evidence="6" id="KW-1278">Translocase</keyword>
<dbReference type="RefSeq" id="WP_089023569.1">
    <property type="nucleotide sequence ID" value="NZ_NIQC01000013.1"/>
</dbReference>
<feature type="transmembrane region" description="Helical" evidence="10">
    <location>
        <begin position="38"/>
        <end position="59"/>
    </location>
</feature>
<comment type="caution">
    <text evidence="11">The sequence shown here is derived from an EMBL/GenBank/DDBJ whole genome shotgun (WGS) entry which is preliminary data.</text>
</comment>
<feature type="transmembrane region" description="Helical" evidence="10">
    <location>
        <begin position="258"/>
        <end position="276"/>
    </location>
</feature>
<feature type="transmembrane region" description="Helical" evidence="10">
    <location>
        <begin position="177"/>
        <end position="200"/>
    </location>
</feature>
<evidence type="ECO:0000256" key="6">
    <source>
        <dbReference type="ARBA" id="ARBA00022967"/>
    </source>
</evidence>
<dbReference type="PANTHER" id="PTHR30578:SF0">
    <property type="entry name" value="ION-TRANSLOCATING OXIDOREDUCTASE COMPLEX SUBUNIT D"/>
    <property type="match status" value="1"/>
</dbReference>
<evidence type="ECO:0000256" key="9">
    <source>
        <dbReference type="ARBA" id="ARBA00023136"/>
    </source>
</evidence>
<sequence length="315" mass="34023">MSEPNLNMASPHLDSGIKLESAMRDIMLALVPVTLTSIYFYGAQAIFLILVSITSSVLTEIVAKKLKSEQITIQDGSAVLIGLFIGLLLSPFSSVWRAVFASVIAIGIAKELVGGLGWNYFNPALFGYVITLILARFFPFLASSDIKITSVDGISQATPLTMIQTQMDPPAIWELLLAYPGGALSETSALAVILGGVYLIYQKHINWRIPVSILATSFLLVLPFDVNPVYFILSGGLIMGAFFMATDWVTSPVNNKGMIIYGIGIGVLIVMFRMLLPPTGGVALAILIMNVLVPQIENVTKHPSLAEPKFDKFPG</sequence>
<keyword evidence="3" id="KW-0285">Flavoprotein</keyword>
<evidence type="ECO:0000256" key="2">
    <source>
        <dbReference type="ARBA" id="ARBA00022553"/>
    </source>
</evidence>
<keyword evidence="1" id="KW-0813">Transport</keyword>
<dbReference type="InterPro" id="IPR011303">
    <property type="entry name" value="RnfD_bac"/>
</dbReference>
<evidence type="ECO:0000313" key="12">
    <source>
        <dbReference type="Proteomes" id="UP000214588"/>
    </source>
</evidence>
<dbReference type="GO" id="GO:0055085">
    <property type="term" value="P:transmembrane transport"/>
    <property type="evidence" value="ECO:0007669"/>
    <property type="project" value="InterPro"/>
</dbReference>
<proteinExistence type="predicted"/>
<dbReference type="AlphaFoldDB" id="A0A226BXL3"/>
<accession>A0A226BXL3</accession>